<evidence type="ECO:0000256" key="2">
    <source>
        <dbReference type="SAM" id="Phobius"/>
    </source>
</evidence>
<organism evidence="3 4">
    <name type="scientific">Kitasatospora xanthocidica</name>
    <dbReference type="NCBI Taxonomy" id="83382"/>
    <lineage>
        <taxon>Bacteria</taxon>
        <taxon>Bacillati</taxon>
        <taxon>Actinomycetota</taxon>
        <taxon>Actinomycetes</taxon>
        <taxon>Kitasatosporales</taxon>
        <taxon>Streptomycetaceae</taxon>
        <taxon>Kitasatospora</taxon>
    </lineage>
</organism>
<feature type="transmembrane region" description="Helical" evidence="2">
    <location>
        <begin position="59"/>
        <end position="77"/>
    </location>
</feature>
<feature type="region of interest" description="Disordered" evidence="1">
    <location>
        <begin position="83"/>
        <end position="108"/>
    </location>
</feature>
<feature type="compositionally biased region" description="Basic residues" evidence="1">
    <location>
        <begin position="87"/>
        <end position="108"/>
    </location>
</feature>
<dbReference type="RefSeq" id="WP_117489446.1">
    <property type="nucleotide sequence ID" value="NZ_QVIG01000001.1"/>
</dbReference>
<feature type="transmembrane region" description="Helical" evidence="2">
    <location>
        <begin position="33"/>
        <end position="53"/>
    </location>
</feature>
<comment type="caution">
    <text evidence="3">The sequence shown here is derived from an EMBL/GenBank/DDBJ whole genome shotgun (WGS) entry which is preliminary data.</text>
</comment>
<dbReference type="Proteomes" id="UP000263377">
    <property type="component" value="Unassembled WGS sequence"/>
</dbReference>
<evidence type="ECO:0000313" key="4">
    <source>
        <dbReference type="Proteomes" id="UP000263377"/>
    </source>
</evidence>
<evidence type="ECO:0000313" key="3">
    <source>
        <dbReference type="EMBL" id="RGD61253.1"/>
    </source>
</evidence>
<protein>
    <submittedName>
        <fullName evidence="3">Uncharacterized protein</fullName>
    </submittedName>
</protein>
<sequence length="108" mass="10932">MLVESIVFALVGLVTGGTALLARPAYFRAARALVLGTALAAALVGGVVAHFSVDGRQPAVSVAAAAVASGVLTSLLARPDLAAGRAPAHRHHPHRPGAHRAARRHRAA</sequence>
<keyword evidence="4" id="KW-1185">Reference proteome</keyword>
<keyword evidence="2" id="KW-0472">Membrane</keyword>
<keyword evidence="2" id="KW-0812">Transmembrane</keyword>
<accession>A0A372ZZF1</accession>
<evidence type="ECO:0000256" key="1">
    <source>
        <dbReference type="SAM" id="MobiDB-lite"/>
    </source>
</evidence>
<dbReference type="EMBL" id="QVIG01000001">
    <property type="protein sequence ID" value="RGD61253.1"/>
    <property type="molecule type" value="Genomic_DNA"/>
</dbReference>
<reference evidence="3 4" key="1">
    <citation type="submission" date="2018-08" db="EMBL/GenBank/DDBJ databases">
        <title>Diversity &amp; Physiological Properties of Lignin-Decomposing Actinobacteria from Soil.</title>
        <authorList>
            <person name="Roh S.G."/>
            <person name="Kim S.B."/>
        </authorList>
    </citation>
    <scope>NUCLEOTIDE SEQUENCE [LARGE SCALE GENOMIC DNA]</scope>
    <source>
        <strain evidence="3 4">MMS17-GH009</strain>
    </source>
</reference>
<keyword evidence="2" id="KW-1133">Transmembrane helix</keyword>
<gene>
    <name evidence="3" type="ORF">DR950_28925</name>
</gene>
<dbReference type="AlphaFoldDB" id="A0A372ZZF1"/>
<proteinExistence type="predicted"/>
<feature type="transmembrane region" description="Helical" evidence="2">
    <location>
        <begin position="6"/>
        <end position="26"/>
    </location>
</feature>
<name>A0A372ZZF1_9ACTN</name>